<evidence type="ECO:0000259" key="7">
    <source>
        <dbReference type="PROSITE" id="PS50850"/>
    </source>
</evidence>
<accession>A0A852RG13</accession>
<organism evidence="8 9">
    <name type="scientific">Nocardioides kongjuensis</name>
    <dbReference type="NCBI Taxonomy" id="349522"/>
    <lineage>
        <taxon>Bacteria</taxon>
        <taxon>Bacillati</taxon>
        <taxon>Actinomycetota</taxon>
        <taxon>Actinomycetes</taxon>
        <taxon>Propionibacteriales</taxon>
        <taxon>Nocardioidaceae</taxon>
        <taxon>Nocardioides</taxon>
    </lineage>
</organism>
<keyword evidence="9" id="KW-1185">Reference proteome</keyword>
<dbReference type="GO" id="GO:0005886">
    <property type="term" value="C:plasma membrane"/>
    <property type="evidence" value="ECO:0007669"/>
    <property type="project" value="UniProtKB-SubCell"/>
</dbReference>
<evidence type="ECO:0000256" key="2">
    <source>
        <dbReference type="ARBA" id="ARBA00022692"/>
    </source>
</evidence>
<evidence type="ECO:0000313" key="8">
    <source>
        <dbReference type="EMBL" id="NYD30135.1"/>
    </source>
</evidence>
<keyword evidence="4 6" id="KW-0472">Membrane</keyword>
<evidence type="ECO:0000256" key="1">
    <source>
        <dbReference type="ARBA" id="ARBA00004651"/>
    </source>
</evidence>
<feature type="domain" description="Major facilitator superfamily (MFS) profile" evidence="7">
    <location>
        <begin position="215"/>
        <end position="415"/>
    </location>
</feature>
<feature type="transmembrane region" description="Helical" evidence="6">
    <location>
        <begin position="104"/>
        <end position="126"/>
    </location>
</feature>
<gene>
    <name evidence="8" type="ORF">BJ958_001681</name>
</gene>
<dbReference type="InterPro" id="IPR020846">
    <property type="entry name" value="MFS_dom"/>
</dbReference>
<dbReference type="AlphaFoldDB" id="A0A852RG13"/>
<comment type="subcellular location">
    <subcellularLocation>
        <location evidence="1">Cell membrane</location>
        <topology evidence="1">Multi-pass membrane protein</topology>
    </subcellularLocation>
</comment>
<feature type="transmembrane region" description="Helical" evidence="6">
    <location>
        <begin position="338"/>
        <end position="361"/>
    </location>
</feature>
<dbReference type="InterPro" id="IPR011701">
    <property type="entry name" value="MFS"/>
</dbReference>
<feature type="transmembrane region" description="Helical" evidence="6">
    <location>
        <begin position="211"/>
        <end position="230"/>
    </location>
</feature>
<dbReference type="InterPro" id="IPR036259">
    <property type="entry name" value="MFS_trans_sf"/>
</dbReference>
<feature type="transmembrane region" description="Helical" evidence="6">
    <location>
        <begin position="12"/>
        <end position="38"/>
    </location>
</feature>
<evidence type="ECO:0000256" key="4">
    <source>
        <dbReference type="ARBA" id="ARBA00023136"/>
    </source>
</evidence>
<evidence type="ECO:0000256" key="6">
    <source>
        <dbReference type="SAM" id="Phobius"/>
    </source>
</evidence>
<dbReference type="RefSeq" id="WP_179726424.1">
    <property type="nucleotide sequence ID" value="NZ_BAABEF010000001.1"/>
</dbReference>
<sequence>MLQTYRQIFTPATARFSLVGLVARLPISMVGLGIVLLAEHETGSYGFAGSVSAVAVIANAVFAIPQGRLIDRLGQGRVLPVVITLWGIGLALAMGSLSWDWPTWSTYAFAVLAGASLPSVGTCVRARWSHTLADRPALLHTAFSFEAVGDEAVFIAGPVAVTLLATSVHPAAGLGTALVVGLTGTWAFALQRGTEPPAHPRADVHAARPPMPWGAIAPLTLVGAALGVVFGSAEVVTVAFADEQGHQSLAGVFLAVWALGSLLAGVVSGAITWRRGPLARLRIGAVGMAVATLPLAFVPNLTVMGPVLLLSGLAVSPTLIATMSLAEQVLPPPRLTEGMAFIQTGLAVGLAPGAAVAGVVIDEAGASPAYLVCLVGGVLVLVGALLIRVAARPDSVPPHEHNPKRTDRADRAELA</sequence>
<dbReference type="GO" id="GO:0022857">
    <property type="term" value="F:transmembrane transporter activity"/>
    <property type="evidence" value="ECO:0007669"/>
    <property type="project" value="InterPro"/>
</dbReference>
<keyword evidence="2 6" id="KW-0812">Transmembrane</keyword>
<feature type="transmembrane region" description="Helical" evidence="6">
    <location>
        <begin position="44"/>
        <end position="64"/>
    </location>
</feature>
<feature type="compositionally biased region" description="Basic and acidic residues" evidence="5">
    <location>
        <begin position="397"/>
        <end position="415"/>
    </location>
</feature>
<comment type="caution">
    <text evidence="8">The sequence shown here is derived from an EMBL/GenBank/DDBJ whole genome shotgun (WGS) entry which is preliminary data.</text>
</comment>
<feature type="transmembrane region" description="Helical" evidence="6">
    <location>
        <begin position="171"/>
        <end position="190"/>
    </location>
</feature>
<feature type="region of interest" description="Disordered" evidence="5">
    <location>
        <begin position="394"/>
        <end position="415"/>
    </location>
</feature>
<feature type="transmembrane region" description="Helical" evidence="6">
    <location>
        <begin position="283"/>
        <end position="301"/>
    </location>
</feature>
<evidence type="ECO:0000256" key="3">
    <source>
        <dbReference type="ARBA" id="ARBA00022989"/>
    </source>
</evidence>
<dbReference type="EMBL" id="JACCBF010000001">
    <property type="protein sequence ID" value="NYD30135.1"/>
    <property type="molecule type" value="Genomic_DNA"/>
</dbReference>
<feature type="transmembrane region" description="Helical" evidence="6">
    <location>
        <begin position="250"/>
        <end position="271"/>
    </location>
</feature>
<dbReference type="Proteomes" id="UP000582231">
    <property type="component" value="Unassembled WGS sequence"/>
</dbReference>
<dbReference type="Pfam" id="PF07690">
    <property type="entry name" value="MFS_1"/>
    <property type="match status" value="2"/>
</dbReference>
<feature type="transmembrane region" description="Helical" evidence="6">
    <location>
        <begin position="367"/>
        <end position="387"/>
    </location>
</feature>
<dbReference type="Gene3D" id="1.20.1250.20">
    <property type="entry name" value="MFS general substrate transporter like domains"/>
    <property type="match status" value="1"/>
</dbReference>
<dbReference type="PANTHER" id="PTHR23542">
    <property type="match status" value="1"/>
</dbReference>
<proteinExistence type="predicted"/>
<dbReference type="SUPFAM" id="SSF103473">
    <property type="entry name" value="MFS general substrate transporter"/>
    <property type="match status" value="1"/>
</dbReference>
<feature type="transmembrane region" description="Helical" evidence="6">
    <location>
        <begin position="138"/>
        <end position="165"/>
    </location>
</feature>
<protein>
    <submittedName>
        <fullName evidence="8">MFS family permease</fullName>
    </submittedName>
</protein>
<feature type="transmembrane region" description="Helical" evidence="6">
    <location>
        <begin position="76"/>
        <end position="98"/>
    </location>
</feature>
<dbReference type="PANTHER" id="PTHR23542:SF1">
    <property type="entry name" value="MAJOR FACILITATOR SUPERFAMILY (MFS) PROFILE DOMAIN-CONTAINING PROTEIN"/>
    <property type="match status" value="1"/>
</dbReference>
<keyword evidence="3 6" id="KW-1133">Transmembrane helix</keyword>
<name>A0A852RG13_9ACTN</name>
<dbReference type="PROSITE" id="PS50850">
    <property type="entry name" value="MFS"/>
    <property type="match status" value="1"/>
</dbReference>
<evidence type="ECO:0000313" key="9">
    <source>
        <dbReference type="Proteomes" id="UP000582231"/>
    </source>
</evidence>
<reference evidence="8 9" key="1">
    <citation type="submission" date="2020-07" db="EMBL/GenBank/DDBJ databases">
        <title>Sequencing the genomes of 1000 actinobacteria strains.</title>
        <authorList>
            <person name="Klenk H.-P."/>
        </authorList>
    </citation>
    <scope>NUCLEOTIDE SEQUENCE [LARGE SCALE GENOMIC DNA]</scope>
    <source>
        <strain evidence="8 9">DSM 19082</strain>
    </source>
</reference>
<evidence type="ECO:0000256" key="5">
    <source>
        <dbReference type="SAM" id="MobiDB-lite"/>
    </source>
</evidence>